<evidence type="ECO:0000313" key="13">
    <source>
        <dbReference type="Proteomes" id="UP000295718"/>
    </source>
</evidence>
<keyword evidence="6 9" id="KW-0812">Transmembrane</keyword>
<dbReference type="GO" id="GO:0015423">
    <property type="term" value="F:ABC-type maltose transporter activity"/>
    <property type="evidence" value="ECO:0007669"/>
    <property type="project" value="TreeGrafter"/>
</dbReference>
<dbReference type="PANTHER" id="PTHR47314:SF1">
    <property type="entry name" value="MALTOSE_MALTODEXTRIN TRANSPORT SYSTEM PERMEASE PROTEIN MALF"/>
    <property type="match status" value="1"/>
</dbReference>
<dbReference type="SUPFAM" id="SSF160964">
    <property type="entry name" value="MalF N-terminal region-like"/>
    <property type="match status" value="1"/>
</dbReference>
<evidence type="ECO:0000256" key="3">
    <source>
        <dbReference type="ARBA" id="ARBA00022448"/>
    </source>
</evidence>
<feature type="transmembrane region" description="Helical" evidence="9">
    <location>
        <begin position="422"/>
        <end position="445"/>
    </location>
</feature>
<dbReference type="EMBL" id="SLUO01000001">
    <property type="protein sequence ID" value="TCL61162.1"/>
    <property type="molecule type" value="Genomic_DNA"/>
</dbReference>
<dbReference type="RefSeq" id="WP_031391188.1">
    <property type="nucleotide sequence ID" value="NZ_JPNB01000002.1"/>
</dbReference>
<dbReference type="AlphaFoldDB" id="A0A4R1R772"/>
<keyword evidence="5 10" id="KW-0762">Sugar transport</keyword>
<evidence type="ECO:0000256" key="10">
    <source>
        <dbReference type="RuleBase" id="RU367050"/>
    </source>
</evidence>
<evidence type="ECO:0000256" key="6">
    <source>
        <dbReference type="ARBA" id="ARBA00022692"/>
    </source>
</evidence>
<feature type="transmembrane region" description="Helical" evidence="9">
    <location>
        <begin position="218"/>
        <end position="242"/>
    </location>
</feature>
<feature type="transmembrane region" description="Helical" evidence="9">
    <location>
        <begin position="254"/>
        <end position="274"/>
    </location>
</feature>
<dbReference type="InterPro" id="IPR000515">
    <property type="entry name" value="MetI-like"/>
</dbReference>
<sequence>MSSQGVKINPVIPSCMSAVIWGAGQVLNKQYFKGLIFFLFQCLFVGVELFTGNYFTYDFVIRENGGFFVKGVWGLVTLGTKPRQMTLAGLTEGDHSIVLMISGIIAALIFFIFIAVLCWNVSDAFKTRKEYNETGKILDTRDYLTKLWSSMFHYIVMLPAIFLLIFLVLMPILFSFLVAFTNYTKANMPPSNLVRWVGFNNFKSILTLSAWSRTFVGVFTWTIVWAVLSTATCFFGGFFQAVLINSDRIKAKRIFRGILILPWAIPGFISLLVFKTMFNGQFGPISQFLIDIGLTQTRIAWLTDSGNPNLARAVLVLVNLWLGFPYFMALMSGVMTGISKEYYEAAKIDGATSSQEFWNISFPLVMRSTAPLLIMSFSSNFNNFGVIYFFTEGGPINPSYQFAGYTDLLISWIYKLTLDQQLYSIASVMSILIFIIVGSIAIFNFRRTKAFKEM</sequence>
<proteinExistence type="inferred from homology"/>
<organism evidence="12 13">
    <name type="scientific">Kineothrix alysoides</name>
    <dbReference type="NCBI Taxonomy" id="1469948"/>
    <lineage>
        <taxon>Bacteria</taxon>
        <taxon>Bacillati</taxon>
        <taxon>Bacillota</taxon>
        <taxon>Clostridia</taxon>
        <taxon>Lachnospirales</taxon>
        <taxon>Lachnospiraceae</taxon>
        <taxon>Kineothrix</taxon>
    </lineage>
</organism>
<gene>
    <name evidence="12" type="ORF">EDD76_101259</name>
</gene>
<name>A0A4R1R772_9FIRM</name>
<dbReference type="OrthoDB" id="9774308at2"/>
<evidence type="ECO:0000256" key="9">
    <source>
        <dbReference type="RuleBase" id="RU363032"/>
    </source>
</evidence>
<evidence type="ECO:0000256" key="4">
    <source>
        <dbReference type="ARBA" id="ARBA00022475"/>
    </source>
</evidence>
<comment type="subcellular location">
    <subcellularLocation>
        <location evidence="1 9">Cell membrane</location>
        <topology evidence="1 9">Multi-pass membrane protein</topology>
    </subcellularLocation>
</comment>
<keyword evidence="3 9" id="KW-0813">Transport</keyword>
<feature type="domain" description="ABC transmembrane type-1" evidence="11">
    <location>
        <begin position="219"/>
        <end position="444"/>
    </location>
</feature>
<evidence type="ECO:0000256" key="5">
    <source>
        <dbReference type="ARBA" id="ARBA00022597"/>
    </source>
</evidence>
<comment type="caution">
    <text evidence="12">The sequence shown here is derived from an EMBL/GenBank/DDBJ whole genome shotgun (WGS) entry which is preliminary data.</text>
</comment>
<keyword evidence="7 9" id="KW-1133">Transmembrane helix</keyword>
<evidence type="ECO:0000259" key="11">
    <source>
        <dbReference type="PROSITE" id="PS50928"/>
    </source>
</evidence>
<dbReference type="PROSITE" id="PS50928">
    <property type="entry name" value="ABC_TM1"/>
    <property type="match status" value="1"/>
</dbReference>
<evidence type="ECO:0000313" key="12">
    <source>
        <dbReference type="EMBL" id="TCL61162.1"/>
    </source>
</evidence>
<accession>A0A4R1R772</accession>
<dbReference type="PANTHER" id="PTHR47314">
    <property type="entry name" value="MALTOSE/MALTODEXTRIN TRANSPORT SYSTEM PERMEASE PROTEIN MALF"/>
    <property type="match status" value="1"/>
</dbReference>
<dbReference type="GO" id="GO:1990060">
    <property type="term" value="C:maltose transport complex"/>
    <property type="evidence" value="ECO:0007669"/>
    <property type="project" value="TreeGrafter"/>
</dbReference>
<dbReference type="GO" id="GO:0042956">
    <property type="term" value="P:maltodextrin transmembrane transport"/>
    <property type="evidence" value="ECO:0007669"/>
    <property type="project" value="TreeGrafter"/>
</dbReference>
<dbReference type="Pfam" id="PF00528">
    <property type="entry name" value="BPD_transp_1"/>
    <property type="match status" value="1"/>
</dbReference>
<dbReference type="SUPFAM" id="SSF161098">
    <property type="entry name" value="MetI-like"/>
    <property type="match status" value="1"/>
</dbReference>
<comment type="function">
    <text evidence="10">Part of the ABC transporter complex MalEFGK involved in maltose/maltodextrin import. Probably responsible for the translocation of the substrate across the membrane.</text>
</comment>
<protein>
    <recommendedName>
        <fullName evidence="10">Maltose/maltodextrin transport system permease protein</fullName>
    </recommendedName>
</protein>
<feature type="transmembrane region" description="Helical" evidence="9">
    <location>
        <begin position="35"/>
        <end position="55"/>
    </location>
</feature>
<dbReference type="CDD" id="cd06261">
    <property type="entry name" value="TM_PBP2"/>
    <property type="match status" value="1"/>
</dbReference>
<evidence type="ECO:0000256" key="2">
    <source>
        <dbReference type="ARBA" id="ARBA00009047"/>
    </source>
</evidence>
<evidence type="ECO:0000256" key="1">
    <source>
        <dbReference type="ARBA" id="ARBA00004651"/>
    </source>
</evidence>
<keyword evidence="8 9" id="KW-0472">Membrane</keyword>
<dbReference type="Proteomes" id="UP000295718">
    <property type="component" value="Unassembled WGS sequence"/>
</dbReference>
<feature type="transmembrane region" description="Helical" evidence="9">
    <location>
        <begin position="97"/>
        <end position="119"/>
    </location>
</feature>
<evidence type="ECO:0000256" key="7">
    <source>
        <dbReference type="ARBA" id="ARBA00022989"/>
    </source>
</evidence>
<dbReference type="Gene3D" id="1.10.3720.10">
    <property type="entry name" value="MetI-like"/>
    <property type="match status" value="1"/>
</dbReference>
<reference evidence="12 13" key="1">
    <citation type="submission" date="2019-03" db="EMBL/GenBank/DDBJ databases">
        <title>Genomic Encyclopedia of Type Strains, Phase IV (KMG-IV): sequencing the most valuable type-strain genomes for metagenomic binning, comparative biology and taxonomic classification.</title>
        <authorList>
            <person name="Goeker M."/>
        </authorList>
    </citation>
    <scope>NUCLEOTIDE SEQUENCE [LARGE SCALE GENOMIC DNA]</scope>
    <source>
        <strain evidence="12 13">DSM 100556</strain>
    </source>
</reference>
<dbReference type="STRING" id="1469948.GCA_000732725_02510"/>
<comment type="similarity">
    <text evidence="2 10">Belongs to the binding-protein-dependent transport system permease family. MalFG subfamily.</text>
</comment>
<dbReference type="InterPro" id="IPR035906">
    <property type="entry name" value="MetI-like_sf"/>
</dbReference>
<feature type="transmembrane region" description="Helical" evidence="9">
    <location>
        <begin position="151"/>
        <end position="180"/>
    </location>
</feature>
<evidence type="ECO:0000256" key="8">
    <source>
        <dbReference type="ARBA" id="ARBA00023136"/>
    </source>
</evidence>
<keyword evidence="13" id="KW-1185">Reference proteome</keyword>
<keyword evidence="4 10" id="KW-1003">Cell membrane</keyword>
<feature type="transmembrane region" description="Helical" evidence="9">
    <location>
        <begin position="310"/>
        <end position="330"/>
    </location>
</feature>